<dbReference type="InterPro" id="IPR016918">
    <property type="entry name" value="UCP029394"/>
</dbReference>
<name>A0ABY0ATM5_9ENTR</name>
<keyword evidence="2" id="KW-1185">Reference proteome</keyword>
<dbReference type="SUPFAM" id="SSF54427">
    <property type="entry name" value="NTF2-like"/>
    <property type="match status" value="1"/>
</dbReference>
<gene>
    <name evidence="1" type="ORF">EKN94_09970</name>
</gene>
<dbReference type="PIRSF" id="PIRSF029394">
    <property type="entry name" value="UCP029394"/>
    <property type="match status" value="1"/>
</dbReference>
<reference evidence="1 2" key="1">
    <citation type="submission" date="2018-12" db="EMBL/GenBank/DDBJ databases">
        <title>The Batch Genome Submission of Enterobacter spp. strains.</title>
        <authorList>
            <person name="Wei L."/>
            <person name="Wu W."/>
            <person name="Lin J."/>
            <person name="Zhang X."/>
            <person name="Feng Y."/>
            <person name="Zong Z."/>
        </authorList>
    </citation>
    <scope>NUCLEOTIDE SEQUENCE [LARGE SCALE GENOMIC DNA]</scope>
    <source>
        <strain evidence="1 2">WCHEM090044</strain>
    </source>
</reference>
<proteinExistence type="predicted"/>
<accession>A0ABY0ATM5</accession>
<dbReference type="Gene3D" id="3.10.450.50">
    <property type="match status" value="1"/>
</dbReference>
<evidence type="ECO:0000313" key="1">
    <source>
        <dbReference type="EMBL" id="RTN24329.1"/>
    </source>
</evidence>
<evidence type="ECO:0000313" key="2">
    <source>
        <dbReference type="Proteomes" id="UP000278241"/>
    </source>
</evidence>
<organism evidence="1 2">
    <name type="scientific">Enterobacter quasimori</name>
    <dbReference type="NCBI Taxonomy" id="2838947"/>
    <lineage>
        <taxon>Bacteria</taxon>
        <taxon>Pseudomonadati</taxon>
        <taxon>Pseudomonadota</taxon>
        <taxon>Gammaproteobacteria</taxon>
        <taxon>Enterobacterales</taxon>
        <taxon>Enterobacteriaceae</taxon>
        <taxon>Enterobacter</taxon>
    </lineage>
</organism>
<protein>
    <submittedName>
        <fullName evidence="1">DUF4440 domain-containing protein</fullName>
    </submittedName>
</protein>
<dbReference type="InterPro" id="IPR032710">
    <property type="entry name" value="NTF2-like_dom_sf"/>
</dbReference>
<dbReference type="RefSeq" id="WP_126544874.1">
    <property type="nucleotide sequence ID" value="NZ_JAHEVU010000003.1"/>
</dbReference>
<sequence length="126" mass="14297">MTLFEHDIIDLHIALENWLGKGEGDAETLLTRFRADFLMIPPGGAHLDHHALAHFLDAQRGSRPGLKIIIDELTTTEAWDNGAVLHYRETQTRPDMPVNVRWSTAVLNQEGDRITWRLLHETAAQP</sequence>
<dbReference type="EMBL" id="RXRX01000005">
    <property type="protein sequence ID" value="RTN24329.1"/>
    <property type="molecule type" value="Genomic_DNA"/>
</dbReference>
<comment type="caution">
    <text evidence="1">The sequence shown here is derived from an EMBL/GenBank/DDBJ whole genome shotgun (WGS) entry which is preliminary data.</text>
</comment>
<dbReference type="Proteomes" id="UP000278241">
    <property type="component" value="Unassembled WGS sequence"/>
</dbReference>